<feature type="domain" description="PKS/mFAS DH" evidence="13">
    <location>
        <begin position="1335"/>
        <end position="1612"/>
    </location>
</feature>
<dbReference type="FunFam" id="3.40.47.10:FF:000042">
    <property type="entry name" value="Polyketide synthase Pks13"/>
    <property type="match status" value="1"/>
</dbReference>
<dbReference type="InterPro" id="IPR036291">
    <property type="entry name" value="NAD(P)-bd_dom_sf"/>
</dbReference>
<comment type="caution">
    <text evidence="14">The sequence shown here is derived from an EMBL/GenBank/DDBJ whole genome shotgun (WGS) entry which is preliminary data.</text>
</comment>
<dbReference type="InterPro" id="IPR049551">
    <property type="entry name" value="PKS_DH_C"/>
</dbReference>
<dbReference type="InterPro" id="IPR042104">
    <property type="entry name" value="PKS_dehydratase_sf"/>
</dbReference>
<evidence type="ECO:0000259" key="13">
    <source>
        <dbReference type="PROSITE" id="PS52019"/>
    </source>
</evidence>
<keyword evidence="2" id="KW-0596">Phosphopantetheine</keyword>
<gene>
    <name evidence="14" type="ORF">IW245_002914</name>
</gene>
<dbReference type="InterPro" id="IPR013968">
    <property type="entry name" value="PKS_KR"/>
</dbReference>
<dbReference type="Pfam" id="PF00698">
    <property type="entry name" value="Acyl_transf_1"/>
    <property type="match status" value="1"/>
</dbReference>
<dbReference type="InterPro" id="IPR014030">
    <property type="entry name" value="Ketoacyl_synth_N"/>
</dbReference>
<dbReference type="InterPro" id="IPR016039">
    <property type="entry name" value="Thiolase-like"/>
</dbReference>
<dbReference type="Pfam" id="PF22621">
    <property type="entry name" value="CurL-like_PKS_C"/>
    <property type="match status" value="1"/>
</dbReference>
<dbReference type="GO" id="GO:0006633">
    <property type="term" value="P:fatty acid biosynthetic process"/>
    <property type="evidence" value="ECO:0007669"/>
    <property type="project" value="InterPro"/>
</dbReference>
<feature type="domain" description="Ketosynthase family 3 (KS3)" evidence="12">
    <location>
        <begin position="1"/>
        <end position="428"/>
    </location>
</feature>
<feature type="compositionally biased region" description="Low complexity" evidence="10">
    <location>
        <begin position="1799"/>
        <end position="1809"/>
    </location>
</feature>
<keyword evidence="8" id="KW-0012">Acyltransferase</keyword>
<dbReference type="SUPFAM" id="SSF52151">
    <property type="entry name" value="FabD/lysophospholipase-like"/>
    <property type="match status" value="1"/>
</dbReference>
<dbReference type="FunFam" id="1.10.1200.10:FF:000016">
    <property type="entry name" value="Non-ribosomal peptide synthase"/>
    <property type="match status" value="1"/>
</dbReference>
<dbReference type="SUPFAM" id="SSF55048">
    <property type="entry name" value="Probable ACP-binding domain of malonyl-CoA ACP transacylase"/>
    <property type="match status" value="1"/>
</dbReference>
<dbReference type="GO" id="GO:0031177">
    <property type="term" value="F:phosphopantetheine binding"/>
    <property type="evidence" value="ECO:0007669"/>
    <property type="project" value="InterPro"/>
</dbReference>
<dbReference type="SUPFAM" id="SSF51735">
    <property type="entry name" value="NAD(P)-binding Rossmann-fold domains"/>
    <property type="match status" value="2"/>
</dbReference>
<dbReference type="SMART" id="SM00825">
    <property type="entry name" value="PKS_KS"/>
    <property type="match status" value="1"/>
</dbReference>
<dbReference type="Gene3D" id="3.30.70.3290">
    <property type="match status" value="1"/>
</dbReference>
<dbReference type="InterPro" id="IPR029058">
    <property type="entry name" value="AB_hydrolase_fold"/>
</dbReference>
<dbReference type="Gene3D" id="3.30.70.250">
    <property type="entry name" value="Malonyl-CoA ACP transacylase, ACP-binding"/>
    <property type="match status" value="1"/>
</dbReference>
<dbReference type="InterPro" id="IPR014031">
    <property type="entry name" value="Ketoacyl_synth_C"/>
</dbReference>
<dbReference type="PROSITE" id="PS52019">
    <property type="entry name" value="PKS_MFAS_DH"/>
    <property type="match status" value="1"/>
</dbReference>
<protein>
    <submittedName>
        <fullName evidence="14">Acyl transferase domain-containing protein</fullName>
    </submittedName>
</protein>
<dbReference type="Gene3D" id="3.10.129.110">
    <property type="entry name" value="Polyketide synthase dehydratase"/>
    <property type="match status" value="1"/>
</dbReference>
<dbReference type="InterPro" id="IPR006162">
    <property type="entry name" value="Ppantetheine_attach_site"/>
</dbReference>
<dbReference type="InterPro" id="IPR049552">
    <property type="entry name" value="PKS_DH_N"/>
</dbReference>
<feature type="region of interest" description="Disordered" evidence="10">
    <location>
        <begin position="1780"/>
        <end position="1809"/>
    </location>
</feature>
<dbReference type="PROSITE" id="PS50075">
    <property type="entry name" value="CARRIER"/>
    <property type="match status" value="1"/>
</dbReference>
<evidence type="ECO:0000256" key="6">
    <source>
        <dbReference type="ARBA" id="ARBA00023098"/>
    </source>
</evidence>
<dbReference type="PROSITE" id="PS00606">
    <property type="entry name" value="KS3_1"/>
    <property type="match status" value="1"/>
</dbReference>
<evidence type="ECO:0000259" key="11">
    <source>
        <dbReference type="PROSITE" id="PS50075"/>
    </source>
</evidence>
<dbReference type="GO" id="GO:0004315">
    <property type="term" value="F:3-oxoacyl-[acyl-carrier-protein] synthase activity"/>
    <property type="evidence" value="ECO:0007669"/>
    <property type="project" value="InterPro"/>
</dbReference>
<dbReference type="EMBL" id="JADOUF010000001">
    <property type="protein sequence ID" value="MBG6136720.1"/>
    <property type="molecule type" value="Genomic_DNA"/>
</dbReference>
<dbReference type="InterPro" id="IPR050091">
    <property type="entry name" value="PKS_NRPS_Biosynth_Enz"/>
</dbReference>
<comment type="cofactor">
    <cofactor evidence="1">
        <name>pantetheine 4'-phosphate</name>
        <dbReference type="ChEBI" id="CHEBI:47942"/>
    </cofactor>
</comment>
<dbReference type="Pfam" id="PF21089">
    <property type="entry name" value="PKS_DH_N"/>
    <property type="match status" value="1"/>
</dbReference>
<feature type="region of interest" description="N-terminal hotdog fold" evidence="9">
    <location>
        <begin position="1335"/>
        <end position="1459"/>
    </location>
</feature>
<keyword evidence="3" id="KW-0597">Phosphoprotein</keyword>
<dbReference type="InterPro" id="IPR001227">
    <property type="entry name" value="Ac_transferase_dom_sf"/>
</dbReference>
<feature type="domain" description="Carrier" evidence="11">
    <location>
        <begin position="1698"/>
        <end position="1773"/>
    </location>
</feature>
<dbReference type="PROSITE" id="PS52004">
    <property type="entry name" value="KS3_2"/>
    <property type="match status" value="1"/>
</dbReference>
<dbReference type="InterPro" id="IPR020841">
    <property type="entry name" value="PKS_Beta-ketoAc_synthase_dom"/>
</dbReference>
<dbReference type="InterPro" id="IPR009081">
    <property type="entry name" value="PP-bd_ACP"/>
</dbReference>
<dbReference type="PROSITE" id="PS00012">
    <property type="entry name" value="PHOSPHOPANTETHEINE"/>
    <property type="match status" value="1"/>
</dbReference>
<dbReference type="Gene3D" id="3.40.366.10">
    <property type="entry name" value="Malonyl-Coenzyme A Acyl Carrier Protein, domain 2"/>
    <property type="match status" value="1"/>
</dbReference>
<dbReference type="Gene3D" id="3.40.47.10">
    <property type="match status" value="1"/>
</dbReference>
<evidence type="ECO:0000256" key="8">
    <source>
        <dbReference type="ARBA" id="ARBA00023315"/>
    </source>
</evidence>
<keyword evidence="4 14" id="KW-0808">Transferase</keyword>
<feature type="region of interest" description="C-terminal hotdog fold" evidence="9">
    <location>
        <begin position="1473"/>
        <end position="1612"/>
    </location>
</feature>
<keyword evidence="15" id="KW-1185">Reference proteome</keyword>
<evidence type="ECO:0000256" key="5">
    <source>
        <dbReference type="ARBA" id="ARBA00022832"/>
    </source>
</evidence>
<evidence type="ECO:0000256" key="3">
    <source>
        <dbReference type="ARBA" id="ARBA00022553"/>
    </source>
</evidence>
<evidence type="ECO:0000256" key="1">
    <source>
        <dbReference type="ARBA" id="ARBA00001957"/>
    </source>
</evidence>
<dbReference type="SUPFAM" id="SSF47336">
    <property type="entry name" value="ACP-like"/>
    <property type="match status" value="1"/>
</dbReference>
<dbReference type="SMART" id="SM00826">
    <property type="entry name" value="PKS_DH"/>
    <property type="match status" value="1"/>
</dbReference>
<proteinExistence type="predicted"/>
<keyword evidence="7" id="KW-0511">Multifunctional enzyme</keyword>
<dbReference type="InterPro" id="IPR014043">
    <property type="entry name" value="Acyl_transferase_dom"/>
</dbReference>
<reference evidence="14" key="1">
    <citation type="submission" date="2020-11" db="EMBL/GenBank/DDBJ databases">
        <title>Sequencing the genomes of 1000 actinobacteria strains.</title>
        <authorList>
            <person name="Klenk H.-P."/>
        </authorList>
    </citation>
    <scope>NUCLEOTIDE SEQUENCE</scope>
    <source>
        <strain evidence="14">DSM 45356</strain>
    </source>
</reference>
<dbReference type="Pfam" id="PF02801">
    <property type="entry name" value="Ketoacyl-synt_C"/>
    <property type="match status" value="1"/>
</dbReference>
<evidence type="ECO:0000313" key="15">
    <source>
        <dbReference type="Proteomes" id="UP000622552"/>
    </source>
</evidence>
<dbReference type="PANTHER" id="PTHR43775">
    <property type="entry name" value="FATTY ACID SYNTHASE"/>
    <property type="match status" value="1"/>
</dbReference>
<dbReference type="GO" id="GO:0044550">
    <property type="term" value="P:secondary metabolite biosynthetic process"/>
    <property type="evidence" value="ECO:0007669"/>
    <property type="project" value="UniProtKB-ARBA"/>
</dbReference>
<dbReference type="Pfam" id="PF00550">
    <property type="entry name" value="PP-binding"/>
    <property type="match status" value="1"/>
</dbReference>
<dbReference type="InterPro" id="IPR020807">
    <property type="entry name" value="PKS_DH"/>
</dbReference>
<evidence type="ECO:0000256" key="4">
    <source>
        <dbReference type="ARBA" id="ARBA00022679"/>
    </source>
</evidence>
<dbReference type="CDD" id="cd00833">
    <property type="entry name" value="PKS"/>
    <property type="match status" value="1"/>
</dbReference>
<dbReference type="Proteomes" id="UP000622552">
    <property type="component" value="Unassembled WGS sequence"/>
</dbReference>
<organism evidence="14 15">
    <name type="scientific">Longispora fulva</name>
    <dbReference type="NCBI Taxonomy" id="619741"/>
    <lineage>
        <taxon>Bacteria</taxon>
        <taxon>Bacillati</taxon>
        <taxon>Actinomycetota</taxon>
        <taxon>Actinomycetes</taxon>
        <taxon>Micromonosporales</taxon>
        <taxon>Micromonosporaceae</taxon>
        <taxon>Longispora</taxon>
    </lineage>
</organism>
<name>A0A8J7GF24_9ACTN</name>
<dbReference type="InterPro" id="IPR049900">
    <property type="entry name" value="PKS_mFAS_DH"/>
</dbReference>
<dbReference type="Pfam" id="PF00109">
    <property type="entry name" value="ketoacyl-synt"/>
    <property type="match status" value="1"/>
</dbReference>
<dbReference type="InterPro" id="IPR057326">
    <property type="entry name" value="KR_dom"/>
</dbReference>
<dbReference type="InterPro" id="IPR049490">
    <property type="entry name" value="C883_1060-like_KR_N"/>
</dbReference>
<dbReference type="Pfam" id="PF08659">
    <property type="entry name" value="KR"/>
    <property type="match status" value="1"/>
</dbReference>
<keyword evidence="5" id="KW-0276">Fatty acid metabolism</keyword>
<dbReference type="Pfam" id="PF14765">
    <property type="entry name" value="PS-DH"/>
    <property type="match status" value="1"/>
</dbReference>
<evidence type="ECO:0000256" key="7">
    <source>
        <dbReference type="ARBA" id="ARBA00023268"/>
    </source>
</evidence>
<dbReference type="SMART" id="SM00822">
    <property type="entry name" value="PKS_KR"/>
    <property type="match status" value="1"/>
</dbReference>
<dbReference type="RefSeq" id="WP_233473011.1">
    <property type="nucleotide sequence ID" value="NZ_BONS01000016.1"/>
</dbReference>
<dbReference type="Gene3D" id="3.40.50.1820">
    <property type="entry name" value="alpha/beta hydrolase"/>
    <property type="match status" value="1"/>
</dbReference>
<dbReference type="InterPro" id="IPR016036">
    <property type="entry name" value="Malonyl_transacylase_ACP-bd"/>
</dbReference>
<dbReference type="InterPro" id="IPR018201">
    <property type="entry name" value="Ketoacyl_synth_AS"/>
</dbReference>
<dbReference type="GO" id="GO:0004312">
    <property type="term" value="F:fatty acid synthase activity"/>
    <property type="evidence" value="ECO:0007669"/>
    <property type="project" value="TreeGrafter"/>
</dbReference>
<dbReference type="Gene3D" id="3.40.50.720">
    <property type="entry name" value="NAD(P)-binding Rossmann-like Domain"/>
    <property type="match status" value="1"/>
</dbReference>
<feature type="active site" description="Proton donor; for dehydratase activity" evidence="9">
    <location>
        <position position="1535"/>
    </location>
</feature>
<accession>A0A8J7GF24</accession>
<dbReference type="SMART" id="SM00827">
    <property type="entry name" value="PKS_AT"/>
    <property type="match status" value="1"/>
</dbReference>
<dbReference type="SUPFAM" id="SSF53901">
    <property type="entry name" value="Thiolase-like"/>
    <property type="match status" value="1"/>
</dbReference>
<dbReference type="PANTHER" id="PTHR43775:SF51">
    <property type="entry name" value="INACTIVE PHENOLPHTHIOCEROL SYNTHESIS POLYKETIDE SYNTHASE TYPE I PKS1-RELATED"/>
    <property type="match status" value="1"/>
</dbReference>
<dbReference type="InterPro" id="IPR020806">
    <property type="entry name" value="PKS_PP-bd"/>
</dbReference>
<evidence type="ECO:0000256" key="10">
    <source>
        <dbReference type="SAM" id="MobiDB-lite"/>
    </source>
</evidence>
<feature type="active site" description="Proton acceptor; for dehydratase activity" evidence="9">
    <location>
        <position position="1367"/>
    </location>
</feature>
<evidence type="ECO:0000313" key="14">
    <source>
        <dbReference type="EMBL" id="MBG6136720.1"/>
    </source>
</evidence>
<dbReference type="InterPro" id="IPR036736">
    <property type="entry name" value="ACP-like_sf"/>
</dbReference>
<dbReference type="InterPro" id="IPR016035">
    <property type="entry name" value="Acyl_Trfase/lysoPLipase"/>
</dbReference>
<evidence type="ECO:0000256" key="2">
    <source>
        <dbReference type="ARBA" id="ARBA00022450"/>
    </source>
</evidence>
<evidence type="ECO:0000259" key="12">
    <source>
        <dbReference type="PROSITE" id="PS52004"/>
    </source>
</evidence>
<dbReference type="SMART" id="SM00823">
    <property type="entry name" value="PKS_PP"/>
    <property type="match status" value="1"/>
</dbReference>
<dbReference type="CDD" id="cd08953">
    <property type="entry name" value="KR_2_SDR_x"/>
    <property type="match status" value="1"/>
</dbReference>
<evidence type="ECO:0000256" key="9">
    <source>
        <dbReference type="PROSITE-ProRule" id="PRU01363"/>
    </source>
</evidence>
<dbReference type="Pfam" id="PF21394">
    <property type="entry name" value="Beta-ketacyl_N"/>
    <property type="match status" value="1"/>
</dbReference>
<keyword evidence="6" id="KW-0443">Lipid metabolism</keyword>
<sequence>MEPIAVIGMACRLPGAGSLAQFWRNLVEGVDAVRDFTVEEQRALGVSEEDLDDPGYVRTSLVLDDMENFDAQLFGISRREAELRDPQHRLFLELAHTTLEDAGYDPARYDGEIGVYGGVGADEYQWRNIRRNPAVMDAAGNLSILTGTHPDYLATHASHNLGLRGPSLTMHSACSTTLVAFHIACEALRNGECDMALTGGASIELPHGLGFHYHEGGILAADGRTRTFDASATGTLWGSGGGAVLLKRLSDALADGDHIRAVVRGSAVNNDGAHKVSFSAPSMEGQAIVVAQALGVAGVDPRTITYVEAHGTATALGDPIEVSALSSVFGQDTDDLGWCGLGSVKTNIGHLGPVAGIAGVIKTVLAIEHGLIPANLHFERPNPKLALENSPFYVNAALARWQPEGFPRRAGVSSFGIGGTNAHAVLEQAPAAGPRAGDARPTQLVRISARTPTALTALTERLAEHLGAHPDLDLADVAYTLRVGRRDLPHRLAVTAGSTAEAAAALGDRKRRLTATGPAQAHRVAFLFSGQGSQHVGMGAQLYSTEPVFRASVDECLHILGGDLGRELRDLLLSGDGDAARLNETEVTQPALFVVEYSLAKLWASWGVTPAGMIGHSIGEYVAATLAGVFHLADALRLVAARGRLMQSMPAGAMLAVRLDEAELAARLPEGLSIATVNGPGACVVAGPTPLVEEFAAALGADGVGSKALRTSHAFHSPMMAPILGEFHELVAGVERRVPQAAFLSNLTGDWISPADATDPSYWARHLREAVRFGDCVTRLLADGDWLLVECGPGRQLAGLARMHTPKGGVAPLASLPAPGEPKSDLDTLYATAGQLWACGVALDAFGDTGCRVPLVPYPYERKRYWIEPTVADFTAAAAAPSGPRPVEQWFTVPVWRQQPPTAPGAAPDRALVFGDDSDLADGLRAAGTEVVLVRPGPAFASTTDGYTVRPAEAGDYDLLVADLAATGGWPSRVVHAWALSGQTAAGDPQLAWQAQDLGFFSLLRLVQAVAGAQLAVHVDVVTRGTQDVTGGDATRPEHATVAGIAKVVPLEYPAVTVRHLDVADAGRTGDLVAELCRVPAGPVALRAGRRWTQEYEQVTVPAAEGGLREAGVYLITGGLGGLGITLAEDLAQRVRARLVLLARSPLPAEEEWDRHLAIHGTADRSGRAIAAIRRMRQAGAEVLVLDADVTDPADLRRVRDQTLAAYGRLDGIVHAAGVPGGGMAEVKERAAAEAVLDPKVRGTLALHRAFGDLALDFVALFSSVTSVTGGFGQVDYCAANSFLDSYARGAHGWNAPVTALNWGGWLEVGMAAEVAAPAGFRAMQRGDRVTPVDHPVITTRHAPEDGEVAWCSGVVAPDTHWVLDEHRISGVPVMPGTGHLENVRAAFAAVSPGGPGQSVELRDVVFVRPMAVADGSGAEVHVGFADSDDGLDFQVSSVSAGATEAHVRGTAGWADAGPAPTVDLAAIRSRCQLAAHDIAPGGDASGSGLLTFGAHWRSLRRVEVGQDEQFAVLELSGDAAADLGRWVLQPALLDEATAFGVTGEGQYLPMGYGRLLVRAALPARIYSHLRQRPGTSAEIISADLSLYDETGRELVAISDFVLRRIDTAAMTDTVRQGAHTGGARPEAAASTETGISRADGAEAFRRLLACDLGRQVVVTAQPLAQVFAGVASVTQQTVAGDLDPVVGEATHREGYVAPRTELETTLAGVWREVLGTDAVGADDDFFELGGNSLVAVQLISQIRKTVGVKLPMRSLFETATVAGMAVLVQGLRDVPQAAAPEAETTIPRLPRPRAGQNTTTTTTTARGQ</sequence>